<accession>A0A2K0TQ86</accession>
<sequence>MKRFYLLHHLDYVQIPTGEDEQAFVNSILGRVVMDYREPGRNYVTITRTSENAAVLASNSHAFDKLGEAVSKSKSLKLKLTVQKILGFEEEATKAGDRQVKAGTVTYHFFVSDDAIDQVRRDAKVKERLQTWLARGGSRVWLIVGFIMARTADTTDGDQATHTSKASVDPAAALQDISVNVEASRESKEGQRGDAKLSKLSVVAVKYMCLQRPYLSRGPAVTTKLKSGPADFSADKPDPKSDDWVADVVDGSITDILQDSDELDHEDFGDVSFAFDAEDDEDYDEEDEDEEEDEEGDEDEGEDEAF</sequence>
<evidence type="ECO:0000256" key="1">
    <source>
        <dbReference type="SAM" id="MobiDB-lite"/>
    </source>
</evidence>
<evidence type="ECO:0000313" key="3">
    <source>
        <dbReference type="Proteomes" id="UP000236546"/>
    </source>
</evidence>
<feature type="region of interest" description="Disordered" evidence="1">
    <location>
        <begin position="258"/>
        <end position="306"/>
    </location>
</feature>
<feature type="region of interest" description="Disordered" evidence="1">
    <location>
        <begin position="220"/>
        <end position="244"/>
    </location>
</feature>
<dbReference type="EMBL" id="MTYH01000013">
    <property type="protein sequence ID" value="PNP47680.1"/>
    <property type="molecule type" value="Genomic_DNA"/>
</dbReference>
<name>A0A2K0TQ86_9HYPO</name>
<evidence type="ECO:0000313" key="2">
    <source>
        <dbReference type="EMBL" id="PNP47680.1"/>
    </source>
</evidence>
<feature type="compositionally biased region" description="Basic and acidic residues" evidence="1">
    <location>
        <begin position="233"/>
        <end position="243"/>
    </location>
</feature>
<reference evidence="2 3" key="1">
    <citation type="submission" date="2017-02" db="EMBL/GenBank/DDBJ databases">
        <title>Genomes of Trichoderma spp. with biocontrol activity.</title>
        <authorList>
            <person name="Gardiner D."/>
            <person name="Kazan K."/>
            <person name="Vos C."/>
            <person name="Harvey P."/>
        </authorList>
    </citation>
    <scope>NUCLEOTIDE SEQUENCE [LARGE SCALE GENOMIC DNA]</scope>
    <source>
        <strain evidence="2 3">A5MH</strain>
    </source>
</reference>
<feature type="compositionally biased region" description="Acidic residues" evidence="1">
    <location>
        <begin position="276"/>
        <end position="306"/>
    </location>
</feature>
<dbReference type="Proteomes" id="UP000236546">
    <property type="component" value="Unassembled WGS sequence"/>
</dbReference>
<proteinExistence type="predicted"/>
<dbReference type="AlphaFoldDB" id="A0A2K0TQ86"/>
<protein>
    <submittedName>
        <fullName evidence="2">Uncharacterized protein</fullName>
    </submittedName>
</protein>
<comment type="caution">
    <text evidence="2">The sequence shown here is derived from an EMBL/GenBank/DDBJ whole genome shotgun (WGS) entry which is preliminary data.</text>
</comment>
<feature type="compositionally biased region" description="Acidic residues" evidence="1">
    <location>
        <begin position="258"/>
        <end position="269"/>
    </location>
</feature>
<gene>
    <name evidence="2" type="ORF">TGAMA5MH_01503</name>
</gene>
<organism evidence="2 3">
    <name type="scientific">Trichoderma gamsii</name>
    <dbReference type="NCBI Taxonomy" id="398673"/>
    <lineage>
        <taxon>Eukaryota</taxon>
        <taxon>Fungi</taxon>
        <taxon>Dikarya</taxon>
        <taxon>Ascomycota</taxon>
        <taxon>Pezizomycotina</taxon>
        <taxon>Sordariomycetes</taxon>
        <taxon>Hypocreomycetidae</taxon>
        <taxon>Hypocreales</taxon>
        <taxon>Hypocreaceae</taxon>
        <taxon>Trichoderma</taxon>
    </lineage>
</organism>
<dbReference type="OrthoDB" id="5205734at2759"/>